<dbReference type="Proteomes" id="UP000342249">
    <property type="component" value="Unassembled WGS sequence"/>
</dbReference>
<keyword evidence="6 9" id="KW-0418">Kinase</keyword>
<evidence type="ECO:0000256" key="2">
    <source>
        <dbReference type="ARBA" id="ARBA00004370"/>
    </source>
</evidence>
<dbReference type="PROSITE" id="PS50109">
    <property type="entry name" value="HIS_KIN"/>
    <property type="match status" value="1"/>
</dbReference>
<dbReference type="Pfam" id="PF00512">
    <property type="entry name" value="HisKA"/>
    <property type="match status" value="1"/>
</dbReference>
<dbReference type="PANTHER" id="PTHR45453:SF1">
    <property type="entry name" value="PHOSPHATE REGULON SENSOR PROTEIN PHOR"/>
    <property type="match status" value="1"/>
</dbReference>
<dbReference type="InterPro" id="IPR008358">
    <property type="entry name" value="Sig_transdc_His_kin/Pase_MprB"/>
</dbReference>
<dbReference type="RefSeq" id="WP_152753937.1">
    <property type="nucleotide sequence ID" value="NZ_SPSE01000054.1"/>
</dbReference>
<dbReference type="InterPro" id="IPR036097">
    <property type="entry name" value="HisK_dim/P_sf"/>
</dbReference>
<accession>A0A5N7J7R8</accession>
<dbReference type="SUPFAM" id="SSF55874">
    <property type="entry name" value="ATPase domain of HSP90 chaperone/DNA topoisomerase II/histidine kinase"/>
    <property type="match status" value="1"/>
</dbReference>
<dbReference type="InterPro" id="IPR003594">
    <property type="entry name" value="HATPase_dom"/>
</dbReference>
<evidence type="ECO:0000256" key="1">
    <source>
        <dbReference type="ARBA" id="ARBA00000085"/>
    </source>
</evidence>
<dbReference type="SMART" id="SM00387">
    <property type="entry name" value="HATPase_c"/>
    <property type="match status" value="1"/>
</dbReference>
<dbReference type="AlphaFoldDB" id="A0A5N7J7R8"/>
<dbReference type="GO" id="GO:0016036">
    <property type="term" value="P:cellular response to phosphate starvation"/>
    <property type="evidence" value="ECO:0007669"/>
    <property type="project" value="TreeGrafter"/>
</dbReference>
<dbReference type="CDD" id="cd00082">
    <property type="entry name" value="HisKA"/>
    <property type="match status" value="1"/>
</dbReference>
<keyword evidence="7" id="KW-0902">Two-component regulatory system</keyword>
<name>A0A5N7J7R8_9CLOT</name>
<dbReference type="GO" id="GO:0004721">
    <property type="term" value="F:phosphoprotein phosphatase activity"/>
    <property type="evidence" value="ECO:0007669"/>
    <property type="project" value="TreeGrafter"/>
</dbReference>
<protein>
    <recommendedName>
        <fullName evidence="3">histidine kinase</fullName>
        <ecNumber evidence="3">2.7.13.3</ecNumber>
    </recommendedName>
</protein>
<dbReference type="SMART" id="SM00388">
    <property type="entry name" value="HisKA"/>
    <property type="match status" value="1"/>
</dbReference>
<dbReference type="GO" id="GO:0005886">
    <property type="term" value="C:plasma membrane"/>
    <property type="evidence" value="ECO:0007669"/>
    <property type="project" value="TreeGrafter"/>
</dbReference>
<evidence type="ECO:0000256" key="6">
    <source>
        <dbReference type="ARBA" id="ARBA00022777"/>
    </source>
</evidence>
<evidence type="ECO:0000259" key="8">
    <source>
        <dbReference type="PROSITE" id="PS50109"/>
    </source>
</evidence>
<dbReference type="InterPro" id="IPR005467">
    <property type="entry name" value="His_kinase_dom"/>
</dbReference>
<evidence type="ECO:0000256" key="4">
    <source>
        <dbReference type="ARBA" id="ARBA00022553"/>
    </source>
</evidence>
<reference evidence="9 10" key="1">
    <citation type="journal article" date="2019" name="Lett. Appl. Microbiol.">
        <title>A case of 'blown pack' spoilage of vacuum-packaged pork likely associated with Clostridium estertheticum in Canada.</title>
        <authorList>
            <person name="Zhang P."/>
            <person name="Ward P."/>
            <person name="McMullen L.M."/>
            <person name="Yang X."/>
        </authorList>
    </citation>
    <scope>NUCLEOTIDE SEQUENCE [LARGE SCALE GENOMIC DNA]</scope>
    <source>
        <strain evidence="9 10">MA19</strain>
    </source>
</reference>
<evidence type="ECO:0000313" key="10">
    <source>
        <dbReference type="Proteomes" id="UP000342249"/>
    </source>
</evidence>
<comment type="catalytic activity">
    <reaction evidence="1">
        <text>ATP + protein L-histidine = ADP + protein N-phospho-L-histidine.</text>
        <dbReference type="EC" id="2.7.13.3"/>
    </reaction>
</comment>
<dbReference type="Gene3D" id="1.10.287.130">
    <property type="match status" value="1"/>
</dbReference>
<dbReference type="SUPFAM" id="SSF47384">
    <property type="entry name" value="Homodimeric domain of signal transducing histidine kinase"/>
    <property type="match status" value="1"/>
</dbReference>
<dbReference type="Gene3D" id="3.30.565.10">
    <property type="entry name" value="Histidine kinase-like ATPase, C-terminal domain"/>
    <property type="match status" value="1"/>
</dbReference>
<keyword evidence="4" id="KW-0597">Phosphoprotein</keyword>
<organism evidence="9 10">
    <name type="scientific">Clostridium estertheticum</name>
    <dbReference type="NCBI Taxonomy" id="238834"/>
    <lineage>
        <taxon>Bacteria</taxon>
        <taxon>Bacillati</taxon>
        <taxon>Bacillota</taxon>
        <taxon>Clostridia</taxon>
        <taxon>Eubacteriales</taxon>
        <taxon>Clostridiaceae</taxon>
        <taxon>Clostridium</taxon>
    </lineage>
</organism>
<dbReference type="InterPro" id="IPR036890">
    <property type="entry name" value="HATPase_C_sf"/>
</dbReference>
<evidence type="ECO:0000256" key="3">
    <source>
        <dbReference type="ARBA" id="ARBA00012438"/>
    </source>
</evidence>
<gene>
    <name evidence="9" type="ORF">E4V82_22200</name>
</gene>
<comment type="caution">
    <text evidence="9">The sequence shown here is derived from an EMBL/GenBank/DDBJ whole genome shotgun (WGS) entry which is preliminary data.</text>
</comment>
<dbReference type="EC" id="2.7.13.3" evidence="3"/>
<dbReference type="PANTHER" id="PTHR45453">
    <property type="entry name" value="PHOSPHATE REGULON SENSOR PROTEIN PHOR"/>
    <property type="match status" value="1"/>
</dbReference>
<dbReference type="EMBL" id="SPSF01000056">
    <property type="protein sequence ID" value="MPQ64786.1"/>
    <property type="molecule type" value="Genomic_DNA"/>
</dbReference>
<feature type="domain" description="Histidine kinase" evidence="8">
    <location>
        <begin position="89"/>
        <end position="285"/>
    </location>
</feature>
<dbReference type="PRINTS" id="PR01780">
    <property type="entry name" value="LANTIREGPROT"/>
</dbReference>
<evidence type="ECO:0000313" key="9">
    <source>
        <dbReference type="EMBL" id="MPQ64786.1"/>
    </source>
</evidence>
<keyword evidence="5" id="KW-0808">Transferase</keyword>
<sequence>MQRLIIILLLTVVVISVTLYVLLYSEIKSINIQLNKINKTNTNSKILLSCSNKQLRGLALGINKNLEEKQKSEAKYKKMDLELRKAIANISHDLRTPLTSIMGYMQLIDDNSLSGDENKPYIDIIKNRTKSLESLITSFYDLSRIDGNEYKFDMKALNLNNIVCECVASFYNDFLSFEVEPKIDIEENPCFIIGDEVAVKRVFSNLIQNIIKYGKGNVYISLKRNNDYVITIFQNAAPNLSDEDAKHLFERFFTADRARTGKNTGIGLAITKRLVEQMGHEISVELVDANLSIIIRWKCLKSISE</sequence>
<dbReference type="Pfam" id="PF02518">
    <property type="entry name" value="HATPase_c"/>
    <property type="match status" value="1"/>
</dbReference>
<evidence type="ECO:0000256" key="5">
    <source>
        <dbReference type="ARBA" id="ARBA00022679"/>
    </source>
</evidence>
<dbReference type="GO" id="GO:0000155">
    <property type="term" value="F:phosphorelay sensor kinase activity"/>
    <property type="evidence" value="ECO:0007669"/>
    <property type="project" value="InterPro"/>
</dbReference>
<comment type="subcellular location">
    <subcellularLocation>
        <location evidence="2">Membrane</location>
    </subcellularLocation>
</comment>
<dbReference type="InterPro" id="IPR050351">
    <property type="entry name" value="BphY/WalK/GraS-like"/>
</dbReference>
<evidence type="ECO:0000256" key="7">
    <source>
        <dbReference type="ARBA" id="ARBA00023012"/>
    </source>
</evidence>
<dbReference type="InterPro" id="IPR003661">
    <property type="entry name" value="HisK_dim/P_dom"/>
</dbReference>
<proteinExistence type="predicted"/>